<gene>
    <name evidence="4" type="ORF">FBQ74_14445</name>
</gene>
<sequence>MTVSLSQLDFINELDKLKAVKRQMLLPGEDNRQENSAEHSWHVALTALMLKDYAEHPVDIDRVIKMILLHDLVEIDAGDMFAFADEQDHAEQELKELAAAKRIFGLLKESQGQHYLKLWLEFEAAETNDARFAKAMDRILPLFQNMKNNGGSWARHKVTKQKILDRNQMLETAAPLLWQYVNEQLDIAEQNGWLATQ</sequence>
<dbReference type="InterPro" id="IPR006674">
    <property type="entry name" value="HD_domain"/>
</dbReference>
<dbReference type="Gene3D" id="1.10.3210.10">
    <property type="entry name" value="Hypothetical protein af1432"/>
    <property type="match status" value="1"/>
</dbReference>
<dbReference type="GO" id="GO:0002953">
    <property type="term" value="F:5'-deoxynucleotidase activity"/>
    <property type="evidence" value="ECO:0007669"/>
    <property type="project" value="InterPro"/>
</dbReference>
<feature type="domain" description="HD" evidence="3">
    <location>
        <begin position="14"/>
        <end position="178"/>
    </location>
</feature>
<dbReference type="RefSeq" id="WP_139757329.1">
    <property type="nucleotide sequence ID" value="NZ_CP039852.1"/>
</dbReference>
<dbReference type="Proteomes" id="UP000304912">
    <property type="component" value="Chromosome"/>
</dbReference>
<dbReference type="SUPFAM" id="SSF109604">
    <property type="entry name" value="HD-domain/PDEase-like"/>
    <property type="match status" value="1"/>
</dbReference>
<dbReference type="AlphaFoldDB" id="A0A5B7YFN7"/>
<evidence type="ECO:0000256" key="1">
    <source>
        <dbReference type="ARBA" id="ARBA00022723"/>
    </source>
</evidence>
<reference evidence="4 5" key="1">
    <citation type="submission" date="2019-04" db="EMBL/GenBank/DDBJ databases">
        <title>Salinimonas iocasae sp. nov., a halophilic bacterium isolated from the outer tube casing of tubeworms in Okinawa Trough.</title>
        <authorList>
            <person name="Zhang H."/>
            <person name="Wang H."/>
            <person name="Li C."/>
        </authorList>
    </citation>
    <scope>NUCLEOTIDE SEQUENCE [LARGE SCALE GENOMIC DNA]</scope>
    <source>
        <strain evidence="4 5">KX18D6</strain>
    </source>
</reference>
<keyword evidence="5" id="KW-1185">Reference proteome</keyword>
<dbReference type="PANTHER" id="PTHR11845">
    <property type="entry name" value="5'-DEOXYNUCLEOTIDASE HDDC2"/>
    <property type="match status" value="1"/>
</dbReference>
<accession>A0A5B7YFN7</accession>
<dbReference type="EMBL" id="CP039852">
    <property type="protein sequence ID" value="QCZ94592.1"/>
    <property type="molecule type" value="Genomic_DNA"/>
</dbReference>
<evidence type="ECO:0000256" key="2">
    <source>
        <dbReference type="ARBA" id="ARBA00022801"/>
    </source>
</evidence>
<proteinExistence type="predicted"/>
<evidence type="ECO:0000313" key="5">
    <source>
        <dbReference type="Proteomes" id="UP000304912"/>
    </source>
</evidence>
<evidence type="ECO:0000259" key="3">
    <source>
        <dbReference type="Pfam" id="PF13023"/>
    </source>
</evidence>
<dbReference type="KEGG" id="salk:FBQ74_14445"/>
<name>A0A5B7YFN7_9ALTE</name>
<dbReference type="InterPro" id="IPR039356">
    <property type="entry name" value="YfbR/HDDC2"/>
</dbReference>
<keyword evidence="1" id="KW-0479">Metal-binding</keyword>
<dbReference type="PANTHER" id="PTHR11845:SF13">
    <property type="entry name" value="5'-DEOXYNUCLEOTIDASE HDDC2"/>
    <property type="match status" value="1"/>
</dbReference>
<keyword evidence="2" id="KW-0378">Hydrolase</keyword>
<evidence type="ECO:0000313" key="4">
    <source>
        <dbReference type="EMBL" id="QCZ94592.1"/>
    </source>
</evidence>
<dbReference type="GO" id="GO:0005737">
    <property type="term" value="C:cytoplasm"/>
    <property type="evidence" value="ECO:0007669"/>
    <property type="project" value="TreeGrafter"/>
</dbReference>
<dbReference type="OrthoDB" id="9796032at2"/>
<protein>
    <submittedName>
        <fullName evidence="4">HD domain-containing protein</fullName>
    </submittedName>
</protein>
<dbReference type="Pfam" id="PF13023">
    <property type="entry name" value="HD_3"/>
    <property type="match status" value="1"/>
</dbReference>
<organism evidence="4 5">
    <name type="scientific">Salinimonas iocasae</name>
    <dbReference type="NCBI Taxonomy" id="2572577"/>
    <lineage>
        <taxon>Bacteria</taxon>
        <taxon>Pseudomonadati</taxon>
        <taxon>Pseudomonadota</taxon>
        <taxon>Gammaproteobacteria</taxon>
        <taxon>Alteromonadales</taxon>
        <taxon>Alteromonadaceae</taxon>
        <taxon>Alteromonas/Salinimonas group</taxon>
        <taxon>Salinimonas</taxon>
    </lineage>
</organism>
<dbReference type="GO" id="GO:0046872">
    <property type="term" value="F:metal ion binding"/>
    <property type="evidence" value="ECO:0007669"/>
    <property type="project" value="UniProtKB-KW"/>
</dbReference>